<dbReference type="CDD" id="cd13925">
    <property type="entry name" value="RPF"/>
    <property type="match status" value="1"/>
</dbReference>
<accession>A0A840ND46</accession>
<name>A0A840ND46_9PSEU</name>
<dbReference type="GO" id="GO:0016787">
    <property type="term" value="F:hydrolase activity"/>
    <property type="evidence" value="ECO:0007669"/>
    <property type="project" value="UniProtKB-KW"/>
</dbReference>
<dbReference type="EMBL" id="JACHIV010000001">
    <property type="protein sequence ID" value="MBB5067259.1"/>
    <property type="molecule type" value="Genomic_DNA"/>
</dbReference>
<organism evidence="5 6">
    <name type="scientific">Saccharopolyspora gloriosae</name>
    <dbReference type="NCBI Taxonomy" id="455344"/>
    <lineage>
        <taxon>Bacteria</taxon>
        <taxon>Bacillati</taxon>
        <taxon>Actinomycetota</taxon>
        <taxon>Actinomycetes</taxon>
        <taxon>Pseudonocardiales</taxon>
        <taxon>Pseudonocardiaceae</taxon>
        <taxon>Saccharopolyspora</taxon>
    </lineage>
</organism>
<dbReference type="Pfam" id="PF06737">
    <property type="entry name" value="Transglycosylas"/>
    <property type="match status" value="1"/>
</dbReference>
<feature type="domain" description="Resuscitation-promoting factor core lysozyme-like" evidence="4">
    <location>
        <begin position="42"/>
        <end position="115"/>
    </location>
</feature>
<dbReference type="AlphaFoldDB" id="A0A840ND46"/>
<keyword evidence="2" id="KW-0378">Hydrolase</keyword>
<dbReference type="Gene3D" id="1.10.530.10">
    <property type="match status" value="1"/>
</dbReference>
<dbReference type="InterPro" id="IPR010618">
    <property type="entry name" value="RPF"/>
</dbReference>
<feature type="signal peptide" evidence="3">
    <location>
        <begin position="1"/>
        <end position="25"/>
    </location>
</feature>
<feature type="chain" id="PRO_5039466596" description="Resuscitation-promoting factor core lysozyme-like domain-containing protein" evidence="3">
    <location>
        <begin position="26"/>
        <end position="123"/>
    </location>
</feature>
<proteinExistence type="inferred from homology"/>
<keyword evidence="6" id="KW-1185">Reference proteome</keyword>
<evidence type="ECO:0000313" key="6">
    <source>
        <dbReference type="Proteomes" id="UP000580474"/>
    </source>
</evidence>
<evidence type="ECO:0000256" key="2">
    <source>
        <dbReference type="ARBA" id="ARBA00022801"/>
    </source>
</evidence>
<evidence type="ECO:0000313" key="5">
    <source>
        <dbReference type="EMBL" id="MBB5067259.1"/>
    </source>
</evidence>
<keyword evidence="3" id="KW-0732">Signal</keyword>
<dbReference type="InterPro" id="IPR023346">
    <property type="entry name" value="Lysozyme-like_dom_sf"/>
</dbReference>
<evidence type="ECO:0000256" key="3">
    <source>
        <dbReference type="SAM" id="SignalP"/>
    </source>
</evidence>
<dbReference type="Proteomes" id="UP000580474">
    <property type="component" value="Unassembled WGS sequence"/>
</dbReference>
<evidence type="ECO:0000259" key="4">
    <source>
        <dbReference type="Pfam" id="PF06737"/>
    </source>
</evidence>
<reference evidence="5 6" key="1">
    <citation type="submission" date="2020-08" db="EMBL/GenBank/DDBJ databases">
        <title>Sequencing the genomes of 1000 actinobacteria strains.</title>
        <authorList>
            <person name="Klenk H.-P."/>
        </authorList>
    </citation>
    <scope>NUCLEOTIDE SEQUENCE [LARGE SCALE GENOMIC DNA]</scope>
    <source>
        <strain evidence="5 6">DSM 45582</strain>
    </source>
</reference>
<comment type="similarity">
    <text evidence="1">Belongs to the transglycosylase family. Rpf subfamily.</text>
</comment>
<sequence length="123" mass="12875">MRIRGITRIGIAAVITLCGAPLATAAPAANGPGLEPETRSGSVWDRLAHCESGGDWATNSGNGYYGGLQFDRRTWSAYGGGAFAGLPHQASRDQQISVASSLREDRGGYGAWPSCARKLGLPR</sequence>
<protein>
    <recommendedName>
        <fullName evidence="4">Resuscitation-promoting factor core lysozyme-like domain-containing protein</fullName>
    </recommendedName>
</protein>
<dbReference type="SUPFAM" id="SSF53955">
    <property type="entry name" value="Lysozyme-like"/>
    <property type="match status" value="1"/>
</dbReference>
<comment type="caution">
    <text evidence="5">The sequence shown here is derived from an EMBL/GenBank/DDBJ whole genome shotgun (WGS) entry which is preliminary data.</text>
</comment>
<evidence type="ECO:0000256" key="1">
    <source>
        <dbReference type="ARBA" id="ARBA00010830"/>
    </source>
</evidence>
<gene>
    <name evidence="5" type="ORF">BJ969_000347</name>
</gene>